<keyword evidence="2" id="KW-1185">Reference proteome</keyword>
<proteinExistence type="predicted"/>
<evidence type="ECO:0000313" key="2">
    <source>
        <dbReference type="Proteomes" id="UP001165079"/>
    </source>
</evidence>
<dbReference type="AlphaFoldDB" id="A0A9W6W8T3"/>
<dbReference type="RefSeq" id="WP_285663064.1">
    <property type="nucleotide sequence ID" value="NZ_BSTX01000002.1"/>
</dbReference>
<dbReference type="SUPFAM" id="SSF54427">
    <property type="entry name" value="NTF2-like"/>
    <property type="match status" value="1"/>
</dbReference>
<reference evidence="1" key="1">
    <citation type="submission" date="2023-03" db="EMBL/GenBank/DDBJ databases">
        <title>Actinorhabdospora filicis NBRC 111898.</title>
        <authorList>
            <person name="Ichikawa N."/>
            <person name="Sato H."/>
            <person name="Tonouchi N."/>
        </authorList>
    </citation>
    <scope>NUCLEOTIDE SEQUENCE</scope>
    <source>
        <strain evidence="1">NBRC 111898</strain>
    </source>
</reference>
<dbReference type="EMBL" id="BSTX01000002">
    <property type="protein sequence ID" value="GLZ77884.1"/>
    <property type="molecule type" value="Genomic_DNA"/>
</dbReference>
<name>A0A9W6W8T3_9ACTN</name>
<dbReference type="Gene3D" id="3.10.450.50">
    <property type="match status" value="1"/>
</dbReference>
<dbReference type="Proteomes" id="UP001165079">
    <property type="component" value="Unassembled WGS sequence"/>
</dbReference>
<gene>
    <name evidence="1" type="ORF">Afil01_26910</name>
</gene>
<sequence>MNMDIVGVVERYVREALIGGDRRVLADLVDSDEIPDLTNAFTGAFTDRSINTFGPIFPSADGQYVACYLNVHLRQVAPFLHVNAIGSAADIDIVAIYQVDDGKVTHVWVEWDMAGLIAAGAQ</sequence>
<evidence type="ECO:0000313" key="1">
    <source>
        <dbReference type="EMBL" id="GLZ77884.1"/>
    </source>
</evidence>
<organism evidence="1 2">
    <name type="scientific">Actinorhabdospora filicis</name>
    <dbReference type="NCBI Taxonomy" id="1785913"/>
    <lineage>
        <taxon>Bacteria</taxon>
        <taxon>Bacillati</taxon>
        <taxon>Actinomycetota</taxon>
        <taxon>Actinomycetes</taxon>
        <taxon>Micromonosporales</taxon>
        <taxon>Micromonosporaceae</taxon>
        <taxon>Actinorhabdospora</taxon>
    </lineage>
</organism>
<accession>A0A9W6W8T3</accession>
<dbReference type="InterPro" id="IPR032710">
    <property type="entry name" value="NTF2-like_dom_sf"/>
</dbReference>
<evidence type="ECO:0008006" key="3">
    <source>
        <dbReference type="Google" id="ProtNLM"/>
    </source>
</evidence>
<protein>
    <recommendedName>
        <fullName evidence="3">SnoaL-like domain-containing protein</fullName>
    </recommendedName>
</protein>
<comment type="caution">
    <text evidence="1">The sequence shown here is derived from an EMBL/GenBank/DDBJ whole genome shotgun (WGS) entry which is preliminary data.</text>
</comment>